<dbReference type="Proteomes" id="UP000828251">
    <property type="component" value="Unassembled WGS sequence"/>
</dbReference>
<dbReference type="OrthoDB" id="1000626at2759"/>
<sequence length="171" mass="19707">MIDVRLSLKRRKRIALSPQKHVYACFQYKNLMLFYFICGKLGHSESFYPVWIDHGAKELPMGWDITLKALPHQALPHNSIWLREVGNLSGQSSGIVSNRSIYAPRINSTSNFVKMISNCMGLNLGGVADRLKEDAMDKSVQDHEGIEVMGIFHWNHRWRRWMGIKGKGFYL</sequence>
<protein>
    <recommendedName>
        <fullName evidence="1">Zinc knuckle CX2CX4HX4C domain-containing protein</fullName>
    </recommendedName>
</protein>
<feature type="domain" description="Zinc knuckle CX2CX4HX4C" evidence="1">
    <location>
        <begin position="2"/>
        <end position="49"/>
    </location>
</feature>
<name>A0A9D4AFM1_9ROSI</name>
<dbReference type="InterPro" id="IPR025836">
    <property type="entry name" value="Zn_knuckle_CX2CX4HX4C"/>
</dbReference>
<keyword evidence="3" id="KW-1185">Reference proteome</keyword>
<dbReference type="EMBL" id="JAIQCV010000003">
    <property type="protein sequence ID" value="KAH1114118.1"/>
    <property type="molecule type" value="Genomic_DNA"/>
</dbReference>
<reference evidence="2 3" key="1">
    <citation type="journal article" date="2021" name="Plant Biotechnol. J.">
        <title>Multi-omics assisted identification of the key and species-specific regulatory components of drought-tolerant mechanisms in Gossypium stocksii.</title>
        <authorList>
            <person name="Yu D."/>
            <person name="Ke L."/>
            <person name="Zhang D."/>
            <person name="Wu Y."/>
            <person name="Sun Y."/>
            <person name="Mei J."/>
            <person name="Sun J."/>
            <person name="Sun Y."/>
        </authorList>
    </citation>
    <scope>NUCLEOTIDE SEQUENCE [LARGE SCALE GENOMIC DNA]</scope>
    <source>
        <strain evidence="3">cv. E1</strain>
        <tissue evidence="2">Leaf</tissue>
    </source>
</reference>
<gene>
    <name evidence="2" type="ORF">J1N35_007496</name>
</gene>
<dbReference type="AlphaFoldDB" id="A0A9D4AFM1"/>
<evidence type="ECO:0000313" key="2">
    <source>
        <dbReference type="EMBL" id="KAH1114118.1"/>
    </source>
</evidence>
<comment type="caution">
    <text evidence="2">The sequence shown here is derived from an EMBL/GenBank/DDBJ whole genome shotgun (WGS) entry which is preliminary data.</text>
</comment>
<dbReference type="Pfam" id="PF14392">
    <property type="entry name" value="zf-CCHC_4"/>
    <property type="match status" value="1"/>
</dbReference>
<accession>A0A9D4AFM1</accession>
<evidence type="ECO:0000259" key="1">
    <source>
        <dbReference type="Pfam" id="PF14392"/>
    </source>
</evidence>
<evidence type="ECO:0000313" key="3">
    <source>
        <dbReference type="Proteomes" id="UP000828251"/>
    </source>
</evidence>
<proteinExistence type="predicted"/>
<organism evidence="2 3">
    <name type="scientific">Gossypium stocksii</name>
    <dbReference type="NCBI Taxonomy" id="47602"/>
    <lineage>
        <taxon>Eukaryota</taxon>
        <taxon>Viridiplantae</taxon>
        <taxon>Streptophyta</taxon>
        <taxon>Embryophyta</taxon>
        <taxon>Tracheophyta</taxon>
        <taxon>Spermatophyta</taxon>
        <taxon>Magnoliopsida</taxon>
        <taxon>eudicotyledons</taxon>
        <taxon>Gunneridae</taxon>
        <taxon>Pentapetalae</taxon>
        <taxon>rosids</taxon>
        <taxon>malvids</taxon>
        <taxon>Malvales</taxon>
        <taxon>Malvaceae</taxon>
        <taxon>Malvoideae</taxon>
        <taxon>Gossypium</taxon>
    </lineage>
</organism>